<reference evidence="1 2" key="1">
    <citation type="submission" date="2019-07" db="EMBL/GenBank/DDBJ databases">
        <authorList>
            <person name="Yang M."/>
            <person name="Zhao D."/>
            <person name="Xiang H."/>
        </authorList>
    </citation>
    <scope>NUCLEOTIDE SEQUENCE [LARGE SCALE GENOMIC DNA]</scope>
    <source>
        <strain evidence="1 2">IM1326</strain>
    </source>
</reference>
<dbReference type="Proteomes" id="UP000320359">
    <property type="component" value="Unassembled WGS sequence"/>
</dbReference>
<dbReference type="SUPFAM" id="SSF54637">
    <property type="entry name" value="Thioesterase/thiol ester dehydrase-isomerase"/>
    <property type="match status" value="1"/>
</dbReference>
<dbReference type="Gene3D" id="3.10.129.10">
    <property type="entry name" value="Hotdog Thioesterase"/>
    <property type="match status" value="1"/>
</dbReference>
<evidence type="ECO:0000313" key="1">
    <source>
        <dbReference type="EMBL" id="TRW48410.1"/>
    </source>
</evidence>
<evidence type="ECO:0000313" key="2">
    <source>
        <dbReference type="Proteomes" id="UP000320359"/>
    </source>
</evidence>
<dbReference type="RefSeq" id="WP_143236202.1">
    <property type="nucleotide sequence ID" value="NZ_VJWL01000003.1"/>
</dbReference>
<keyword evidence="2" id="KW-1185">Reference proteome</keyword>
<dbReference type="Pfam" id="PF14539">
    <property type="entry name" value="DUF4442"/>
    <property type="match status" value="1"/>
</dbReference>
<organism evidence="1 2">
    <name type="scientific">Aliidiomarina halalkaliphila</name>
    <dbReference type="NCBI Taxonomy" id="2593535"/>
    <lineage>
        <taxon>Bacteria</taxon>
        <taxon>Pseudomonadati</taxon>
        <taxon>Pseudomonadota</taxon>
        <taxon>Gammaproteobacteria</taxon>
        <taxon>Alteromonadales</taxon>
        <taxon>Idiomarinaceae</taxon>
        <taxon>Aliidiomarina</taxon>
    </lineage>
</organism>
<dbReference type="OrthoDB" id="9814774at2"/>
<dbReference type="InterPro" id="IPR027961">
    <property type="entry name" value="DUF4442"/>
</dbReference>
<dbReference type="AlphaFoldDB" id="A0A552X014"/>
<gene>
    <name evidence="1" type="ORF">FM042_09550</name>
</gene>
<protein>
    <submittedName>
        <fullName evidence="1">DUF4442 domain-containing protein</fullName>
    </submittedName>
</protein>
<proteinExistence type="predicted"/>
<dbReference type="EMBL" id="VJWL01000003">
    <property type="protein sequence ID" value="TRW48410.1"/>
    <property type="molecule type" value="Genomic_DNA"/>
</dbReference>
<comment type="caution">
    <text evidence="1">The sequence shown here is derived from an EMBL/GenBank/DDBJ whole genome shotgun (WGS) entry which is preliminary data.</text>
</comment>
<dbReference type="InterPro" id="IPR029069">
    <property type="entry name" value="HotDog_dom_sf"/>
</dbReference>
<accession>A0A552X014</accession>
<sequence>MRKYIRRWVNSARGLRFLLNWYRPYRGAGIRITSISDDFMHARVEMRQHWYNKNYVGTHFGGSLYSMVDPMYMLLLMQRLGRDYIVWDKSAHIDFVSPGRGTVHAEFTITESQLAEIKAAADRGEKVLPEWKVYVKNTSGDVVAKVHKTLYVRRKPTT</sequence>
<name>A0A552X014_9GAMM</name>